<dbReference type="Pfam" id="PF18019">
    <property type="entry name" value="Cas3_HD"/>
    <property type="match status" value="1"/>
</dbReference>
<keyword evidence="6" id="KW-0378">Hydrolase</keyword>
<dbReference type="GO" id="GO:0005524">
    <property type="term" value="F:ATP binding"/>
    <property type="evidence" value="ECO:0007669"/>
    <property type="project" value="UniProtKB-KW"/>
</dbReference>
<protein>
    <submittedName>
        <fullName evidence="13">ATP-dependent RNA helicase</fullName>
    </submittedName>
</protein>
<evidence type="ECO:0000256" key="10">
    <source>
        <dbReference type="ARBA" id="ARBA00038437"/>
    </source>
</evidence>
<dbReference type="InterPro" id="IPR014001">
    <property type="entry name" value="Helicase_ATP-bd"/>
</dbReference>
<comment type="caution">
    <text evidence="13">The sequence shown here is derived from an EMBL/GenBank/DDBJ whole genome shotgun (WGS) entry which is preliminary data.</text>
</comment>
<dbReference type="SUPFAM" id="SSF52540">
    <property type="entry name" value="P-loop containing nucleoside triphosphate hydrolases"/>
    <property type="match status" value="1"/>
</dbReference>
<dbReference type="InterPro" id="IPR038257">
    <property type="entry name" value="CRISPR-assoc_Cas3_HD_sf"/>
</dbReference>
<dbReference type="SMART" id="SM00487">
    <property type="entry name" value="DEXDc"/>
    <property type="match status" value="1"/>
</dbReference>
<evidence type="ECO:0000313" key="14">
    <source>
        <dbReference type="Proteomes" id="UP000017980"/>
    </source>
</evidence>
<keyword evidence="8" id="KW-0067">ATP-binding</keyword>
<dbReference type="AlphaFoldDB" id="R5Y0A0"/>
<evidence type="ECO:0000256" key="6">
    <source>
        <dbReference type="ARBA" id="ARBA00022801"/>
    </source>
</evidence>
<dbReference type="InterPro" id="IPR001650">
    <property type="entry name" value="Helicase_C-like"/>
</dbReference>
<gene>
    <name evidence="13" type="ORF">BN488_01146</name>
</gene>
<dbReference type="GO" id="GO:0004518">
    <property type="term" value="F:nuclease activity"/>
    <property type="evidence" value="ECO:0007669"/>
    <property type="project" value="UniProtKB-KW"/>
</dbReference>
<dbReference type="InterPro" id="IPR011545">
    <property type="entry name" value="DEAD/DEAH_box_helicase_dom"/>
</dbReference>
<dbReference type="GO" id="GO:0003724">
    <property type="term" value="F:RNA helicase activity"/>
    <property type="evidence" value="ECO:0007669"/>
    <property type="project" value="TreeGrafter"/>
</dbReference>
<dbReference type="GO" id="GO:0003676">
    <property type="term" value="F:nucleic acid binding"/>
    <property type="evidence" value="ECO:0007669"/>
    <property type="project" value="InterPro"/>
</dbReference>
<keyword evidence="4" id="KW-0479">Metal-binding</keyword>
<dbReference type="EMBL" id="CBBD010000035">
    <property type="protein sequence ID" value="CDA10107.1"/>
    <property type="molecule type" value="Genomic_DNA"/>
</dbReference>
<dbReference type="RefSeq" id="WP_022071459.1">
    <property type="nucleotide sequence ID" value="NZ_HF999326.1"/>
</dbReference>
<evidence type="ECO:0000256" key="4">
    <source>
        <dbReference type="ARBA" id="ARBA00022723"/>
    </source>
</evidence>
<evidence type="ECO:0000256" key="9">
    <source>
        <dbReference type="ARBA" id="ARBA00023118"/>
    </source>
</evidence>
<keyword evidence="3" id="KW-0540">Nuclease</keyword>
<dbReference type="Gene3D" id="1.10.3210.30">
    <property type="match status" value="1"/>
</dbReference>
<comment type="similarity">
    <text evidence="10">Belongs to the DEAD box helicase family.</text>
</comment>
<keyword evidence="9" id="KW-0051">Antiviral defense</keyword>
<evidence type="ECO:0000256" key="3">
    <source>
        <dbReference type="ARBA" id="ARBA00022722"/>
    </source>
</evidence>
<dbReference type="InterPro" id="IPR027417">
    <property type="entry name" value="P-loop_NTPase"/>
</dbReference>
<dbReference type="Pfam" id="PF22590">
    <property type="entry name" value="Cas3-like_C_2"/>
    <property type="match status" value="1"/>
</dbReference>
<keyword evidence="5" id="KW-0547">Nucleotide-binding</keyword>
<dbReference type="GO" id="GO:0005829">
    <property type="term" value="C:cytosol"/>
    <property type="evidence" value="ECO:0007669"/>
    <property type="project" value="TreeGrafter"/>
</dbReference>
<dbReference type="InterPro" id="IPR050079">
    <property type="entry name" value="DEAD_box_RNA_helicase"/>
</dbReference>
<proteinExistence type="inferred from homology"/>
<name>R5Y0A0_9FIRM</name>
<dbReference type="PROSITE" id="PS51643">
    <property type="entry name" value="HD_CAS3"/>
    <property type="match status" value="1"/>
</dbReference>
<organism evidence="13 14">
    <name type="scientific">Intestinibacter bartlettii CAG:1329</name>
    <dbReference type="NCBI Taxonomy" id="1263063"/>
    <lineage>
        <taxon>Bacteria</taxon>
        <taxon>Bacillati</taxon>
        <taxon>Bacillota</taxon>
        <taxon>Clostridia</taxon>
        <taxon>Peptostreptococcales</taxon>
        <taxon>Peptostreptococcaceae</taxon>
        <taxon>Intestinibacter</taxon>
    </lineage>
</organism>
<evidence type="ECO:0000256" key="5">
    <source>
        <dbReference type="ARBA" id="ARBA00022741"/>
    </source>
</evidence>
<reference evidence="13" key="1">
    <citation type="submission" date="2012-11" db="EMBL/GenBank/DDBJ databases">
        <title>Dependencies among metagenomic species, viruses, plasmids and units of genetic variation.</title>
        <authorList>
            <person name="Nielsen H.B."/>
            <person name="Almeida M."/>
            <person name="Juncker A.S."/>
            <person name="Rasmussen S."/>
            <person name="Li J."/>
            <person name="Sunagawa S."/>
            <person name="Plichta D."/>
            <person name="Gautier L."/>
            <person name="Le Chatelier E."/>
            <person name="Peletier E."/>
            <person name="Bonde I."/>
            <person name="Nielsen T."/>
            <person name="Manichanh C."/>
            <person name="Arumugam M."/>
            <person name="Batto J."/>
            <person name="Santos M.B.Q.D."/>
            <person name="Blom N."/>
            <person name="Borruel N."/>
            <person name="Burgdorf K.S."/>
            <person name="Boumezbeur F."/>
            <person name="Casellas F."/>
            <person name="Dore J."/>
            <person name="Guarner F."/>
            <person name="Hansen T."/>
            <person name="Hildebrand F."/>
            <person name="Kaas R.S."/>
            <person name="Kennedy S."/>
            <person name="Kristiansen K."/>
            <person name="Kultima J.R."/>
            <person name="Leonard P."/>
            <person name="Levenez F."/>
            <person name="Lund O."/>
            <person name="Moumen B."/>
            <person name="Le Paslier D."/>
            <person name="Pons N."/>
            <person name="Pedersen O."/>
            <person name="Prifti E."/>
            <person name="Qin J."/>
            <person name="Raes J."/>
            <person name="Tap J."/>
            <person name="Tims S."/>
            <person name="Ussery D.W."/>
            <person name="Yamada T."/>
            <person name="MetaHit consortium"/>
            <person name="Renault P."/>
            <person name="Sicheritz-Ponten T."/>
            <person name="Bork P."/>
            <person name="Wang J."/>
            <person name="Brunak S."/>
            <person name="Ehrlich S.D."/>
        </authorList>
    </citation>
    <scope>NUCLEOTIDE SEQUENCE [LARGE SCALE GENOMIC DNA]</scope>
</reference>
<evidence type="ECO:0000256" key="7">
    <source>
        <dbReference type="ARBA" id="ARBA00022806"/>
    </source>
</evidence>
<dbReference type="SMART" id="SM00490">
    <property type="entry name" value="HELICc"/>
    <property type="match status" value="1"/>
</dbReference>
<dbReference type="PROSITE" id="PS51192">
    <property type="entry name" value="HELICASE_ATP_BIND_1"/>
    <property type="match status" value="1"/>
</dbReference>
<feature type="domain" description="Helicase ATP-binding" evidence="11">
    <location>
        <begin position="23"/>
        <end position="191"/>
    </location>
</feature>
<dbReference type="NCBIfam" id="TIGR01587">
    <property type="entry name" value="cas3_core"/>
    <property type="match status" value="1"/>
</dbReference>
<keyword evidence="7 13" id="KW-0347">Helicase</keyword>
<dbReference type="PANTHER" id="PTHR47959">
    <property type="entry name" value="ATP-DEPENDENT RNA HELICASE RHLE-RELATED"/>
    <property type="match status" value="1"/>
</dbReference>
<evidence type="ECO:0000313" key="13">
    <source>
        <dbReference type="EMBL" id="CDA10107.1"/>
    </source>
</evidence>
<dbReference type="GO" id="GO:0016787">
    <property type="term" value="F:hydrolase activity"/>
    <property type="evidence" value="ECO:0007669"/>
    <property type="project" value="UniProtKB-KW"/>
</dbReference>
<dbReference type="Gene3D" id="3.40.50.300">
    <property type="entry name" value="P-loop containing nucleotide triphosphate hydrolases"/>
    <property type="match status" value="2"/>
</dbReference>
<comment type="similarity">
    <text evidence="1">In the N-terminal section; belongs to the CRISPR-associated nuclease Cas3-HD family.</text>
</comment>
<dbReference type="Pfam" id="PF00270">
    <property type="entry name" value="DEAD"/>
    <property type="match status" value="1"/>
</dbReference>
<dbReference type="InterPro" id="IPR054712">
    <property type="entry name" value="Cas3-like_dom"/>
</dbReference>
<accession>R5Y0A0</accession>
<dbReference type="Proteomes" id="UP000017980">
    <property type="component" value="Unassembled WGS sequence"/>
</dbReference>
<evidence type="ECO:0000259" key="11">
    <source>
        <dbReference type="PROSITE" id="PS51192"/>
    </source>
</evidence>
<dbReference type="GO" id="GO:0051607">
    <property type="term" value="P:defense response to virus"/>
    <property type="evidence" value="ECO:0007669"/>
    <property type="project" value="UniProtKB-KW"/>
</dbReference>
<evidence type="ECO:0000256" key="1">
    <source>
        <dbReference type="ARBA" id="ARBA00006847"/>
    </source>
</evidence>
<evidence type="ECO:0000256" key="2">
    <source>
        <dbReference type="ARBA" id="ARBA00009046"/>
    </source>
</evidence>
<sequence length="682" mass="79769">MRKFLQKIFKTENINLTEVQEKINKCNLNKNQLILSSCGSGKTEASFYIGSIWNKRLLYVYPMKTLASSIHKRLNHYENILKSNELWTIQHSSAMEDKFLNSKKCITTIDQVLAGYLGIGVQSFIKGKNVVCSNFIFDEIQLFEPDKTLKTTICMLDELVKRGNKFVIMTATMPEVLINFLKDRYDMEVTITDKPSVENRCVKLKYIKSINFDEIESFQNKQIIICNSQQEQEDIQNNIKDKDRIIFLNSKLLREDREIVEKQVFEFFGKDSKENNKILITTQIVEAGMDISASRMYSSLCPIDNLVQRDGRVCRWGGNGEIIVFEGVYSIYDKKVCELTLEYIKSNDEIVFSWDIQKQWINEILNAFYKEHLGNLNSFKTDTLKKGSRNNLIRDIKNVNVIVSKTFEKEDFNRQSISIPREILNKLSKNNKFYILKRSKVKSVTNKEINDNDTVVIQGQDAIYDEIGFRYKEGFISREFPFDIKMKTNQIFSDYIKEEWITHALMTKEIMKEKLIKSEFKNYTEEEIEEYSTLGGLHDLGKLNRNWQKFIRMTDKPLAHNVYEKRNSLLIQDQRHEIISALSLDDIKGKKLKFNLLINHHGRKMIGLQMITVSKYRLVKGAENLIREVGYNGKITKSQEMIDVSCEEFITPADKEWVEFVYLEGILMESDIEAINRNIEKK</sequence>
<comment type="similarity">
    <text evidence="2">In the central section; belongs to the CRISPR-associated helicase Cas3 family.</text>
</comment>
<dbReference type="PANTHER" id="PTHR47959:SF16">
    <property type="entry name" value="CRISPR-ASSOCIATED NUCLEASE_HELICASE CAS3-RELATED"/>
    <property type="match status" value="1"/>
</dbReference>
<evidence type="ECO:0000259" key="12">
    <source>
        <dbReference type="PROSITE" id="PS51643"/>
    </source>
</evidence>
<feature type="domain" description="HD Cas3-type" evidence="12">
    <location>
        <begin position="493"/>
        <end position="673"/>
    </location>
</feature>
<dbReference type="InterPro" id="IPR006483">
    <property type="entry name" value="CRISPR-assoc_Cas3_HD"/>
</dbReference>
<dbReference type="GO" id="GO:0046872">
    <property type="term" value="F:metal ion binding"/>
    <property type="evidence" value="ECO:0007669"/>
    <property type="project" value="UniProtKB-KW"/>
</dbReference>
<dbReference type="InterPro" id="IPR006474">
    <property type="entry name" value="Helicase_Cas3_CRISPR-ass_core"/>
</dbReference>
<evidence type="ECO:0000256" key="8">
    <source>
        <dbReference type="ARBA" id="ARBA00022840"/>
    </source>
</evidence>